<name>A0A5N6LSQ9_9ASTR</name>
<evidence type="ECO:0000256" key="2">
    <source>
        <dbReference type="ARBA" id="ARBA00023002"/>
    </source>
</evidence>
<dbReference type="PANTHER" id="PTHR10366:SF831">
    <property type="entry name" value="NAD-DEPENDENT EPIMERASE_DEHYDRATASE DOMAIN-CONTAINING PROTEIN"/>
    <property type="match status" value="1"/>
</dbReference>
<evidence type="ECO:0000313" key="5">
    <source>
        <dbReference type="Proteomes" id="UP000326396"/>
    </source>
</evidence>
<dbReference type="AlphaFoldDB" id="A0A5N6LSQ9"/>
<evidence type="ECO:0000256" key="1">
    <source>
        <dbReference type="ARBA" id="ARBA00022857"/>
    </source>
</evidence>
<feature type="domain" description="NAD-dependent epimerase/dehydratase" evidence="3">
    <location>
        <begin position="4"/>
        <end position="250"/>
    </location>
</feature>
<comment type="caution">
    <text evidence="4">The sequence shown here is derived from an EMBL/GenBank/DDBJ whole genome shotgun (WGS) entry which is preliminary data.</text>
</comment>
<dbReference type="InterPro" id="IPR050425">
    <property type="entry name" value="NAD(P)_dehydrat-like"/>
</dbReference>
<dbReference type="FunFam" id="3.40.50.720:FF:000219">
    <property type="entry name" value="Cinnamoyl-CoA reductase 1"/>
    <property type="match status" value="2"/>
</dbReference>
<dbReference type="CDD" id="cd08958">
    <property type="entry name" value="FR_SDR_e"/>
    <property type="match status" value="2"/>
</dbReference>
<dbReference type="Pfam" id="PF01370">
    <property type="entry name" value="Epimerase"/>
    <property type="match status" value="2"/>
</dbReference>
<dbReference type="Proteomes" id="UP000326396">
    <property type="component" value="Linkage Group LG8"/>
</dbReference>
<dbReference type="SUPFAM" id="SSF51735">
    <property type="entry name" value="NAD(P)-binding Rossmann-fold domains"/>
    <property type="match status" value="2"/>
</dbReference>
<dbReference type="InterPro" id="IPR001509">
    <property type="entry name" value="Epimerase_deHydtase"/>
</dbReference>
<organism evidence="4 5">
    <name type="scientific">Mikania micrantha</name>
    <name type="common">bitter vine</name>
    <dbReference type="NCBI Taxonomy" id="192012"/>
    <lineage>
        <taxon>Eukaryota</taxon>
        <taxon>Viridiplantae</taxon>
        <taxon>Streptophyta</taxon>
        <taxon>Embryophyta</taxon>
        <taxon>Tracheophyta</taxon>
        <taxon>Spermatophyta</taxon>
        <taxon>Magnoliopsida</taxon>
        <taxon>eudicotyledons</taxon>
        <taxon>Gunneridae</taxon>
        <taxon>Pentapetalae</taxon>
        <taxon>asterids</taxon>
        <taxon>campanulids</taxon>
        <taxon>Asterales</taxon>
        <taxon>Asteraceae</taxon>
        <taxon>Asteroideae</taxon>
        <taxon>Heliantheae alliance</taxon>
        <taxon>Eupatorieae</taxon>
        <taxon>Mikania</taxon>
    </lineage>
</organism>
<dbReference type="OrthoDB" id="2735536at2759"/>
<evidence type="ECO:0000259" key="3">
    <source>
        <dbReference type="Pfam" id="PF01370"/>
    </source>
</evidence>
<dbReference type="Gene3D" id="3.40.50.720">
    <property type="entry name" value="NAD(P)-binding Rossmann-like Domain"/>
    <property type="match status" value="2"/>
</dbReference>
<dbReference type="EMBL" id="SZYD01000018">
    <property type="protein sequence ID" value="KAD2804616.1"/>
    <property type="molecule type" value="Genomic_DNA"/>
</dbReference>
<dbReference type="GO" id="GO:0016616">
    <property type="term" value="F:oxidoreductase activity, acting on the CH-OH group of donors, NAD or NADP as acceptor"/>
    <property type="evidence" value="ECO:0007669"/>
    <property type="project" value="TreeGrafter"/>
</dbReference>
<accession>A0A5N6LSQ9</accession>
<keyword evidence="5" id="KW-1185">Reference proteome</keyword>
<evidence type="ECO:0000313" key="4">
    <source>
        <dbReference type="EMBL" id="KAD2804616.1"/>
    </source>
</evidence>
<proteinExistence type="predicted"/>
<dbReference type="InterPro" id="IPR036291">
    <property type="entry name" value="NAD(P)-bd_dom_sf"/>
</dbReference>
<keyword evidence="2" id="KW-0560">Oxidoreductase</keyword>
<sequence>MERVCVTGAGGFVASWVVKELLAKGYIVHGTVRDPDDEKKNGHLKKLEHANERLHLFKADMVDHAGLCIAINGCAGVIHVATPVPAGKVTDPQAEMLEPAITGTRNVMNACLKSKVTKVVVVSSIAAVIGNPSWPKHTKMDENCWTDAEFCMKTELWYSAGKVISEHEALEFGKKNNLNVVSICPSIVFGPMLQSTLSTTNIILLNLFKGKNSFNLLELDKAEEDVDIPIVDVRDCVKALLLAFEKPEAEGRYVCSSHVLKTNALIKLLKSLFPHYNYPTVYVLLPYLFLFLLGLNQLFQKMERVCVTGAGGFVASWVVKELLAKGYIVHGTVRDPDDEKKNGHLKKLDYANDRLHLFKADMIDYAGLCTAINGCTGVIHVAMPVPAGKVTDPKAEMLEPAITGTRNVMNACLKSKVKKVVVVSSIAAVIVNPSWPKDTTMDENCWTDAEFCMKTELWYAVGKVISEHEALEFGKKNNLNVVSICPSIVFGPMLQSILCTTNIILLNLFKGKNSFNLLELDNADVDVDLPIVDVRDCVKALLLAFEKPEAEGRYVCSSHVLKTNDLIKLLKSLFPHYNYPTVSCRITTEDAWMLFQKGKRTRILANVGKKFDALLRPAKDEEN</sequence>
<protein>
    <recommendedName>
        <fullName evidence="3">NAD-dependent epimerase/dehydratase domain-containing protein</fullName>
    </recommendedName>
</protein>
<feature type="domain" description="NAD-dependent epimerase/dehydratase" evidence="3">
    <location>
        <begin position="305"/>
        <end position="551"/>
    </location>
</feature>
<reference evidence="4 5" key="1">
    <citation type="submission" date="2019-05" db="EMBL/GenBank/DDBJ databases">
        <title>Mikania micrantha, genome provides insights into the molecular mechanism of rapid growth.</title>
        <authorList>
            <person name="Liu B."/>
        </authorList>
    </citation>
    <scope>NUCLEOTIDE SEQUENCE [LARGE SCALE GENOMIC DNA]</scope>
    <source>
        <strain evidence="4">NLD-2019</strain>
        <tissue evidence="4">Leaf</tissue>
    </source>
</reference>
<dbReference type="PANTHER" id="PTHR10366">
    <property type="entry name" value="NAD DEPENDENT EPIMERASE/DEHYDRATASE"/>
    <property type="match status" value="1"/>
</dbReference>
<keyword evidence="1" id="KW-0521">NADP</keyword>
<gene>
    <name evidence="4" type="ORF">E3N88_37993</name>
</gene>